<evidence type="ECO:0000313" key="5">
    <source>
        <dbReference type="Proteomes" id="UP001403385"/>
    </source>
</evidence>
<dbReference type="SUPFAM" id="SSF51735">
    <property type="entry name" value="NAD(P)-binding Rossmann-fold domains"/>
    <property type="match status" value="1"/>
</dbReference>
<dbReference type="PANTHER" id="PTHR44196:SF1">
    <property type="entry name" value="DEHYDROGENASE_REDUCTASE SDR FAMILY MEMBER 7B"/>
    <property type="match status" value="1"/>
</dbReference>
<dbReference type="AlphaFoldDB" id="A0AAW9S047"/>
<dbReference type="GO" id="GO:0016020">
    <property type="term" value="C:membrane"/>
    <property type="evidence" value="ECO:0007669"/>
    <property type="project" value="TreeGrafter"/>
</dbReference>
<dbReference type="InterPro" id="IPR002347">
    <property type="entry name" value="SDR_fam"/>
</dbReference>
<name>A0AAW9S047_9BACT</name>
<dbReference type="PRINTS" id="PR00081">
    <property type="entry name" value="GDHRDH"/>
</dbReference>
<organism evidence="4 5">
    <name type="scientific">Rapidithrix thailandica</name>
    <dbReference type="NCBI Taxonomy" id="413964"/>
    <lineage>
        <taxon>Bacteria</taxon>
        <taxon>Pseudomonadati</taxon>
        <taxon>Bacteroidota</taxon>
        <taxon>Cytophagia</taxon>
        <taxon>Cytophagales</taxon>
        <taxon>Flammeovirgaceae</taxon>
        <taxon>Rapidithrix</taxon>
    </lineage>
</organism>
<dbReference type="Pfam" id="PF00106">
    <property type="entry name" value="adh_short"/>
    <property type="match status" value="1"/>
</dbReference>
<proteinExistence type="inferred from homology"/>
<protein>
    <submittedName>
        <fullName evidence="4">SDR family NAD(P)-dependent oxidoreductase</fullName>
    </submittedName>
</protein>
<dbReference type="PROSITE" id="PS00061">
    <property type="entry name" value="ADH_SHORT"/>
    <property type="match status" value="1"/>
</dbReference>
<comment type="similarity">
    <text evidence="1 3">Belongs to the short-chain dehydrogenases/reductases (SDR) family.</text>
</comment>
<dbReference type="EMBL" id="JBDKWZ010000008">
    <property type="protein sequence ID" value="MEN7549437.1"/>
    <property type="molecule type" value="Genomic_DNA"/>
</dbReference>
<evidence type="ECO:0000256" key="3">
    <source>
        <dbReference type="RuleBase" id="RU000363"/>
    </source>
</evidence>
<dbReference type="Proteomes" id="UP001403385">
    <property type="component" value="Unassembled WGS sequence"/>
</dbReference>
<evidence type="ECO:0000256" key="2">
    <source>
        <dbReference type="ARBA" id="ARBA00023002"/>
    </source>
</evidence>
<comment type="caution">
    <text evidence="4">The sequence shown here is derived from an EMBL/GenBank/DDBJ whole genome shotgun (WGS) entry which is preliminary data.</text>
</comment>
<evidence type="ECO:0000256" key="1">
    <source>
        <dbReference type="ARBA" id="ARBA00006484"/>
    </source>
</evidence>
<dbReference type="Gene3D" id="3.40.50.720">
    <property type="entry name" value="NAD(P)-binding Rossmann-like Domain"/>
    <property type="match status" value="1"/>
</dbReference>
<keyword evidence="5" id="KW-1185">Reference proteome</keyword>
<reference evidence="4 5" key="1">
    <citation type="submission" date="2024-04" db="EMBL/GenBank/DDBJ databases">
        <title>Novel genus in family Flammeovirgaceae.</title>
        <authorList>
            <person name="Nguyen T.H."/>
            <person name="Vuong T.Q."/>
            <person name="Le H."/>
            <person name="Kim S.-G."/>
        </authorList>
    </citation>
    <scope>NUCLEOTIDE SEQUENCE [LARGE SCALE GENOMIC DNA]</scope>
    <source>
        <strain evidence="4 5">JCM 23209</strain>
    </source>
</reference>
<dbReference type="PRINTS" id="PR00080">
    <property type="entry name" value="SDRFAMILY"/>
</dbReference>
<dbReference type="PANTHER" id="PTHR44196">
    <property type="entry name" value="DEHYDROGENASE/REDUCTASE SDR FAMILY MEMBER 7B"/>
    <property type="match status" value="1"/>
</dbReference>
<evidence type="ECO:0000313" key="4">
    <source>
        <dbReference type="EMBL" id="MEN7549437.1"/>
    </source>
</evidence>
<dbReference type="InterPro" id="IPR036291">
    <property type="entry name" value="NAD(P)-bd_dom_sf"/>
</dbReference>
<gene>
    <name evidence="4" type="ORF">AAG747_16055</name>
</gene>
<dbReference type="InterPro" id="IPR020904">
    <property type="entry name" value="Sc_DH/Rdtase_CS"/>
</dbReference>
<sequence length="244" mass="27129">MIFQKNTVLITGGSSGIGLELAKRLIQKDNQVIICGRSQEKLQKAKQQVPKVKTFQCDVSQKEDCIKLVDWIQANYPNCNVLINNAAIVHVTDFCQDDQILEKTELEIRTNLMGPIVLSKLMMPLLKKNAGAKLINITSGLAYTPKAAYPIYNATKAALHSFTQVLRKQMHNSPVSVIEVLFPAVDTPWHKGNPPGFAIPPEEAVQEMLQKLEKGALEIKVGKVKMLYQLNRLSPSIASKLINK</sequence>
<accession>A0AAW9S047</accession>
<dbReference type="RefSeq" id="WP_346822211.1">
    <property type="nucleotide sequence ID" value="NZ_JBDKWZ010000008.1"/>
</dbReference>
<keyword evidence="2" id="KW-0560">Oxidoreductase</keyword>
<dbReference type="GO" id="GO:0016491">
    <property type="term" value="F:oxidoreductase activity"/>
    <property type="evidence" value="ECO:0007669"/>
    <property type="project" value="UniProtKB-KW"/>
</dbReference>